<feature type="compositionally biased region" description="Polar residues" evidence="1">
    <location>
        <begin position="256"/>
        <end position="265"/>
    </location>
</feature>
<organism evidence="2 3">
    <name type="scientific">Capronia coronata CBS 617.96</name>
    <dbReference type="NCBI Taxonomy" id="1182541"/>
    <lineage>
        <taxon>Eukaryota</taxon>
        <taxon>Fungi</taxon>
        <taxon>Dikarya</taxon>
        <taxon>Ascomycota</taxon>
        <taxon>Pezizomycotina</taxon>
        <taxon>Eurotiomycetes</taxon>
        <taxon>Chaetothyriomycetidae</taxon>
        <taxon>Chaetothyriales</taxon>
        <taxon>Herpotrichiellaceae</taxon>
        <taxon>Capronia</taxon>
    </lineage>
</organism>
<feature type="compositionally biased region" description="Polar residues" evidence="1">
    <location>
        <begin position="53"/>
        <end position="62"/>
    </location>
</feature>
<feature type="region of interest" description="Disordered" evidence="1">
    <location>
        <begin position="51"/>
        <end position="78"/>
    </location>
</feature>
<dbReference type="GeneID" id="19161330"/>
<proteinExistence type="predicted"/>
<feature type="region of interest" description="Disordered" evidence="1">
    <location>
        <begin position="508"/>
        <end position="550"/>
    </location>
</feature>
<comment type="caution">
    <text evidence="2">The sequence shown here is derived from an EMBL/GenBank/DDBJ whole genome shotgun (WGS) entry which is preliminary data.</text>
</comment>
<dbReference type="OrthoDB" id="4160901at2759"/>
<sequence>MLPWEKLIKLVGGRALAERSEQKRLEREYKDAAAALKLITEVANEPRIEYTSRPPSVQSTSIPKRRKPVHGTFGPPHRPVYERCASSPVVPAFNAQKTPPGPPDITARDLSAEELKRNYSSDNVWHFHHQPLPPMPQMTGFGRYRRAINAPAQWQMDHLHQNMHDMGTVIVNHLGDCPPAGLDVETWREYRTQHSRTSSLGSSRSSSSGPGQTVATEYLDTTTGTRVSRGFCPSNTSSAASSFRDGSGNYRRDSNMSKASMTSPISDADPEQHPRQSRVSPYRHTSVTSISPLTAISETQEAYNTATRKVEKPCEFDQGDNNENAVASDEDDDLDWSDMLVVGGGNASNLTKRLERTSSTVNTRLVLTKQRTNSQERPKSRTSKRAVPDRSKTIKAATRPAQRRVQLQRKQSDSIDLVPATSFQPAQKESKRQTHRSRAAVVVKPQSENDDLLVRKQAPKEGVTQQKTIAYIERDQHDSTTASPSPVTDFGAVLLQSDTSNETLFTGHARNTMQSPSRGKRDRSNTVCRIPLLRSSSPIVQAEDSTTMKK</sequence>
<dbReference type="HOGENOM" id="CLU_036624_0_0_1"/>
<dbReference type="RefSeq" id="XP_007725531.1">
    <property type="nucleotide sequence ID" value="XM_007727341.1"/>
</dbReference>
<feature type="compositionally biased region" description="Polar residues" evidence="1">
    <location>
        <begin position="534"/>
        <end position="550"/>
    </location>
</feature>
<feature type="compositionally biased region" description="Polar residues" evidence="1">
    <location>
        <begin position="210"/>
        <end position="226"/>
    </location>
</feature>
<dbReference type="AlphaFoldDB" id="W9Y0S8"/>
<feature type="compositionally biased region" description="Polar residues" evidence="1">
    <location>
        <begin position="508"/>
        <end position="517"/>
    </location>
</feature>
<name>W9Y0S8_9EURO</name>
<feature type="region of interest" description="Disordered" evidence="1">
    <location>
        <begin position="368"/>
        <end position="445"/>
    </location>
</feature>
<dbReference type="EMBL" id="AMWN01000005">
    <property type="protein sequence ID" value="EXJ86093.1"/>
    <property type="molecule type" value="Genomic_DNA"/>
</dbReference>
<reference evidence="2 3" key="1">
    <citation type="submission" date="2013-03" db="EMBL/GenBank/DDBJ databases">
        <title>The Genome Sequence of Capronia coronata CBS 617.96.</title>
        <authorList>
            <consortium name="The Broad Institute Genomics Platform"/>
            <person name="Cuomo C."/>
            <person name="de Hoog S."/>
            <person name="Gorbushina A."/>
            <person name="Walker B."/>
            <person name="Young S.K."/>
            <person name="Zeng Q."/>
            <person name="Gargeya S."/>
            <person name="Fitzgerald M."/>
            <person name="Haas B."/>
            <person name="Abouelleil A."/>
            <person name="Allen A.W."/>
            <person name="Alvarado L."/>
            <person name="Arachchi H.M."/>
            <person name="Berlin A.M."/>
            <person name="Chapman S.B."/>
            <person name="Gainer-Dewar J."/>
            <person name="Goldberg J."/>
            <person name="Griggs A."/>
            <person name="Gujja S."/>
            <person name="Hansen M."/>
            <person name="Howarth C."/>
            <person name="Imamovic A."/>
            <person name="Ireland A."/>
            <person name="Larimer J."/>
            <person name="McCowan C."/>
            <person name="Murphy C."/>
            <person name="Pearson M."/>
            <person name="Poon T.W."/>
            <person name="Priest M."/>
            <person name="Roberts A."/>
            <person name="Saif S."/>
            <person name="Shea T."/>
            <person name="Sisk P."/>
            <person name="Sykes S."/>
            <person name="Wortman J."/>
            <person name="Nusbaum C."/>
            <person name="Birren B."/>
        </authorList>
    </citation>
    <scope>NUCLEOTIDE SEQUENCE [LARGE SCALE GENOMIC DNA]</scope>
    <source>
        <strain evidence="2 3">CBS 617.96</strain>
    </source>
</reference>
<dbReference type="eggNOG" id="ENOG502T3UA">
    <property type="taxonomic scope" value="Eukaryota"/>
</dbReference>
<protein>
    <submittedName>
        <fullName evidence="2">Uncharacterized protein</fullName>
    </submittedName>
</protein>
<dbReference type="Proteomes" id="UP000019484">
    <property type="component" value="Unassembled WGS sequence"/>
</dbReference>
<evidence type="ECO:0000313" key="2">
    <source>
        <dbReference type="EMBL" id="EXJ86093.1"/>
    </source>
</evidence>
<gene>
    <name evidence="2" type="ORF">A1O1_06462</name>
</gene>
<accession>W9Y0S8</accession>
<feature type="region of interest" description="Disordered" evidence="1">
    <location>
        <begin position="193"/>
        <end position="332"/>
    </location>
</feature>
<dbReference type="STRING" id="1182541.W9Y0S8"/>
<feature type="compositionally biased region" description="Low complexity" evidence="1">
    <location>
        <begin position="195"/>
        <end position="209"/>
    </location>
</feature>
<keyword evidence="3" id="KW-1185">Reference proteome</keyword>
<evidence type="ECO:0000256" key="1">
    <source>
        <dbReference type="SAM" id="MobiDB-lite"/>
    </source>
</evidence>
<feature type="compositionally biased region" description="Polar residues" evidence="1">
    <location>
        <begin position="277"/>
        <end position="307"/>
    </location>
</feature>
<evidence type="ECO:0000313" key="3">
    <source>
        <dbReference type="Proteomes" id="UP000019484"/>
    </source>
</evidence>